<feature type="compositionally biased region" description="Basic residues" evidence="4">
    <location>
        <begin position="615"/>
        <end position="625"/>
    </location>
</feature>
<dbReference type="GO" id="GO:0008270">
    <property type="term" value="F:zinc ion binding"/>
    <property type="evidence" value="ECO:0007669"/>
    <property type="project" value="UniProtKB-KW"/>
</dbReference>
<name>A0A803JRV5_XENTR</name>
<dbReference type="Bgee" id="ENSXETG00000008795">
    <property type="expression patterns" value="Expressed in egg cell and 4 other cell types or tissues"/>
</dbReference>
<reference evidence="6" key="2">
    <citation type="submission" date="2021-03" db="UniProtKB">
        <authorList>
            <consortium name="Ensembl"/>
        </authorList>
    </citation>
    <scope>IDENTIFICATION</scope>
</reference>
<feature type="compositionally biased region" description="Polar residues" evidence="4">
    <location>
        <begin position="691"/>
        <end position="714"/>
    </location>
</feature>
<feature type="region of interest" description="Disordered" evidence="4">
    <location>
        <begin position="591"/>
        <end position="635"/>
    </location>
</feature>
<evidence type="ECO:0000256" key="3">
    <source>
        <dbReference type="ARBA" id="ARBA00022833"/>
    </source>
</evidence>
<dbReference type="FunCoup" id="A0A803JRV5">
    <property type="interactions" value="541"/>
</dbReference>
<dbReference type="InterPro" id="IPR052445">
    <property type="entry name" value="ZnF-G_patch_domain"/>
</dbReference>
<feature type="region of interest" description="Disordered" evidence="4">
    <location>
        <begin position="529"/>
        <end position="566"/>
    </location>
</feature>
<keyword evidence="2" id="KW-0863">Zinc-finger</keyword>
<feature type="region of interest" description="Disordered" evidence="4">
    <location>
        <begin position="691"/>
        <end position="776"/>
    </location>
</feature>
<feature type="compositionally biased region" description="Basic and acidic residues" evidence="4">
    <location>
        <begin position="540"/>
        <end position="550"/>
    </location>
</feature>
<dbReference type="PANTHER" id="PTHR17614">
    <property type="entry name" value="ZINC FINGER-CONTAINING"/>
    <property type="match status" value="1"/>
</dbReference>
<dbReference type="SUPFAM" id="SSF57667">
    <property type="entry name" value="beta-beta-alpha zinc fingers"/>
    <property type="match status" value="1"/>
</dbReference>
<proteinExistence type="predicted"/>
<gene>
    <name evidence="6" type="primary">znf804b</name>
</gene>
<organism evidence="6">
    <name type="scientific">Xenopus tropicalis</name>
    <name type="common">Western clawed frog</name>
    <name type="synonym">Silurana tropicalis</name>
    <dbReference type="NCBI Taxonomy" id="8364"/>
    <lineage>
        <taxon>Eukaryota</taxon>
        <taxon>Metazoa</taxon>
        <taxon>Chordata</taxon>
        <taxon>Craniata</taxon>
        <taxon>Vertebrata</taxon>
        <taxon>Euteleostomi</taxon>
        <taxon>Amphibia</taxon>
        <taxon>Batrachia</taxon>
        <taxon>Anura</taxon>
        <taxon>Pipoidea</taxon>
        <taxon>Pipidae</taxon>
        <taxon>Xenopodinae</taxon>
        <taxon>Xenopus</taxon>
        <taxon>Silurana</taxon>
    </lineage>
</organism>
<evidence type="ECO:0000313" key="6">
    <source>
        <dbReference type="Ensembl" id="ENSXETP00000110703"/>
    </source>
</evidence>
<dbReference type="InterPro" id="IPR036236">
    <property type="entry name" value="Znf_C2H2_sf"/>
</dbReference>
<dbReference type="PANTHER" id="PTHR17614:SF12">
    <property type="entry name" value="ZINC FINGER PROTEIN 804B"/>
    <property type="match status" value="1"/>
</dbReference>
<feature type="compositionally biased region" description="Polar residues" evidence="4">
    <location>
        <begin position="626"/>
        <end position="635"/>
    </location>
</feature>
<sequence length="1299" mass="146285">MACYYLVISSTHLSNGHFRTIKGVFKGPLRKPGTSSLPIVQTQSRSEMPEKLNTDVQGYAEKGKSIANALEDLKANFYCELCDKQYHKHKEFDNHINSYDHAHKQRLKELKQREFARNVASKSWKDEKKQEKALKRLHQLAELRKQQDCVSDKGPVCKEPRLRSTENAIFPSKDGRTSNSRCTFVCKGEPVSSSAIAENKEDILFGRDIMNKSRCCYVGNQTQLSFTNNSSVNNRTGVSFCFSKKALQKLDSSASVFNESTEDINDCSQFFNHKAKQMSVSFRHYAHLDDDAGENNTLTLHEKTDKSTPVHVPADEELFEDDDGGSKEQTVVQNEIAQSNLNIKPQSSDVSFNEACKQIENQNIFSRSEENCEISEDKDCTTKRSYQETPSNKHSDVDAVLIHHPSEDLSQKNNKNEVTCNLNVQYLDAPYDPELSCSSNVQYLDAPNQSAQSLNKCTEPIISEPLNGSVQTSAPSCLSVLSKDGSTTLQWPKELLLFTKSEPSISYACNPLYFDFKCSRKYTAGEASERISSTNEEQEDQKTAKEKQTDLESEPDSQPVKPKREKLISKDNLIKDSKLYSSYRAEKKITQKQMNDNVAQNSIDQSGTPNYVARKGQHSRKRKHSVQNWLGNCQDSVQRTDENNLVFRENSKSKNPKSSGDNLFSMIGKAEHMDWCSSYHKYKNIGIGQSENDSWDSTSDKNSSCSTVSSLENDTSPESSSQNSESKTIYEYSDSSMSVGSKHRHHRSSIIGKHNSDRSRERRKHHHSEGSDQEKVYKCRNVKHKLLKKVSRNQCQGDQLCYKHARQQQCPRKNDKNIKNSLCGRQAENKGCSNLSNSGEISEETTGSLSVQRCSQTGEMCNAIEKEKTTYKCYSQNIVSLSGKYCDRTSENIVNHIIVEEKKTLIAELILETGHSTKAEETKMTSAEFSEGGAMEIKEHSESFLAVEFPSAHETTILPLQENGTNDVLENGLLESKTDELNAYKVTVTTNDKNCVFENIIHMDTESRTPNIPNSIVEQPKQHGEVHPIMQSSDQRHFNVPCPLPSLRHLSENTSQMTKEEENKNGHIVNIKTNPVEENVKCFYDITMQDSFKAEKHQRVCHKTTSPPLTQQPITFSPDEVDKYRQLQLQAQQHMQKQRLSKHFKGLPSMGSSVFSAANTIQPVSVHHHPSITTIHHALMQRYAVTASMHPPPNHFPLPQLNPFPQPHFSPIALSSLTPTLFPAQPTFLASHPLHLVSATAIHPAPLTFQAIPHTALIPAIFTSHPNTGMSPAIHLPPLIHPFFQGQEFHPLSGTNQSH</sequence>
<evidence type="ECO:0000256" key="1">
    <source>
        <dbReference type="ARBA" id="ARBA00022723"/>
    </source>
</evidence>
<evidence type="ECO:0000256" key="4">
    <source>
        <dbReference type="SAM" id="MobiDB-lite"/>
    </source>
</evidence>
<accession>A0A803JRV5</accession>
<dbReference type="PROSITE" id="PS00028">
    <property type="entry name" value="ZINC_FINGER_C2H2_1"/>
    <property type="match status" value="1"/>
</dbReference>
<dbReference type="Ensembl" id="ENSXETT00000121447">
    <property type="protein sequence ID" value="ENSXETP00000110703"/>
    <property type="gene ID" value="ENSXETG00000008795"/>
</dbReference>
<dbReference type="GeneTree" id="ENSGT00940000160479"/>
<dbReference type="Xenbase" id="XB-GENE-6458541">
    <property type="gene designation" value="znf804b"/>
</dbReference>
<feature type="domain" description="C2H2-type" evidence="5">
    <location>
        <begin position="79"/>
        <end position="101"/>
    </location>
</feature>
<feature type="compositionally biased region" description="Low complexity" evidence="4">
    <location>
        <begin position="716"/>
        <end position="726"/>
    </location>
</feature>
<feature type="compositionally biased region" description="Polar residues" evidence="4">
    <location>
        <begin position="591"/>
        <end position="609"/>
    </location>
</feature>
<dbReference type="InParanoid" id="A0A803JRV5"/>
<keyword evidence="3" id="KW-0862">Zinc</keyword>
<evidence type="ECO:0000256" key="2">
    <source>
        <dbReference type="ARBA" id="ARBA00022771"/>
    </source>
</evidence>
<dbReference type="InterPro" id="IPR013087">
    <property type="entry name" value="Znf_C2H2_type"/>
</dbReference>
<evidence type="ECO:0000259" key="5">
    <source>
        <dbReference type="PROSITE" id="PS00028"/>
    </source>
</evidence>
<reference evidence="6" key="1">
    <citation type="journal article" date="2010" name="Science">
        <title>The genome of the Western clawed frog Xenopus tropicalis.</title>
        <authorList>
            <person name="Hellsten U."/>
            <person name="Harland R.M."/>
            <person name="Gilchrist M.J."/>
            <person name="Hendrix D."/>
            <person name="Jurka J."/>
            <person name="Kapitonov V."/>
            <person name="Ovcharenko I."/>
            <person name="Putnam N.H."/>
            <person name="Shu S."/>
            <person name="Taher L."/>
            <person name="Blitz I.L."/>
            <person name="Blumberg B."/>
            <person name="Dichmann D.S."/>
            <person name="Dubchak I."/>
            <person name="Amaya E."/>
            <person name="Detter J.C."/>
            <person name="Fletcher R."/>
            <person name="Gerhard D.S."/>
            <person name="Goodstein D."/>
            <person name="Graves T."/>
            <person name="Grigoriev I.V."/>
            <person name="Grimwood J."/>
            <person name="Kawashima T."/>
            <person name="Lindquist E."/>
            <person name="Lucas S.M."/>
            <person name="Mead P.E."/>
            <person name="Mitros T."/>
            <person name="Ogino H."/>
            <person name="Ohta Y."/>
            <person name="Poliakov A.V."/>
            <person name="Pollet N."/>
            <person name="Robert J."/>
            <person name="Salamov A."/>
            <person name="Sater A.K."/>
            <person name="Schmutz J."/>
            <person name="Terry A."/>
            <person name="Vize P.D."/>
            <person name="Warren W.C."/>
            <person name="Wells D."/>
            <person name="Wills A."/>
            <person name="Wilson R.K."/>
            <person name="Zimmerman L.B."/>
            <person name="Zorn A.M."/>
            <person name="Grainger R."/>
            <person name="Grammer T."/>
            <person name="Khokha M.K."/>
            <person name="Richardson P.M."/>
            <person name="Rokhsar D.S."/>
        </authorList>
    </citation>
    <scope>NUCLEOTIDE SEQUENCE [LARGE SCALE GENOMIC DNA]</scope>
    <source>
        <strain evidence="6">Nigerian</strain>
    </source>
</reference>
<protein>
    <submittedName>
        <fullName evidence="6">Zinc finger protein 804B</fullName>
    </submittedName>
</protein>
<keyword evidence="1" id="KW-0479">Metal-binding</keyword>